<accession>A0AAW0NDG2</accession>
<comment type="caution">
    <text evidence="1">The sequence shown here is derived from an EMBL/GenBank/DDBJ whole genome shotgun (WGS) entry which is preliminary data.</text>
</comment>
<gene>
    <name evidence="1" type="ORF">WMY93_021300</name>
</gene>
<proteinExistence type="predicted"/>
<keyword evidence="2" id="KW-1185">Reference proteome</keyword>
<evidence type="ECO:0000313" key="1">
    <source>
        <dbReference type="EMBL" id="KAK7895975.1"/>
    </source>
</evidence>
<dbReference type="Proteomes" id="UP001460270">
    <property type="component" value="Unassembled WGS sequence"/>
</dbReference>
<organism evidence="1 2">
    <name type="scientific">Mugilogobius chulae</name>
    <name type="common">yellowstripe goby</name>
    <dbReference type="NCBI Taxonomy" id="88201"/>
    <lineage>
        <taxon>Eukaryota</taxon>
        <taxon>Metazoa</taxon>
        <taxon>Chordata</taxon>
        <taxon>Craniata</taxon>
        <taxon>Vertebrata</taxon>
        <taxon>Euteleostomi</taxon>
        <taxon>Actinopterygii</taxon>
        <taxon>Neopterygii</taxon>
        <taxon>Teleostei</taxon>
        <taxon>Neoteleostei</taxon>
        <taxon>Acanthomorphata</taxon>
        <taxon>Gobiaria</taxon>
        <taxon>Gobiiformes</taxon>
        <taxon>Gobioidei</taxon>
        <taxon>Gobiidae</taxon>
        <taxon>Gobionellinae</taxon>
        <taxon>Mugilogobius</taxon>
    </lineage>
</organism>
<reference evidence="2" key="1">
    <citation type="submission" date="2024-04" db="EMBL/GenBank/DDBJ databases">
        <title>Salinicola lusitanus LLJ914,a marine bacterium isolated from the Okinawa Trough.</title>
        <authorList>
            <person name="Li J."/>
        </authorList>
    </citation>
    <scope>NUCLEOTIDE SEQUENCE [LARGE SCALE GENOMIC DNA]</scope>
</reference>
<dbReference type="AlphaFoldDB" id="A0AAW0NDG2"/>
<dbReference type="EMBL" id="JBBPFD010000015">
    <property type="protein sequence ID" value="KAK7895975.1"/>
    <property type="molecule type" value="Genomic_DNA"/>
</dbReference>
<sequence length="65" mass="7298">MPRELTQNRIQKIWVPAKDGKPAPRRVEVGFICTKICTLLTSRFSLLPRDESPVSIVTVPVHTGL</sequence>
<name>A0AAW0NDG2_9GOBI</name>
<protein>
    <submittedName>
        <fullName evidence="1">Uncharacterized protein</fullName>
    </submittedName>
</protein>
<evidence type="ECO:0000313" key="2">
    <source>
        <dbReference type="Proteomes" id="UP001460270"/>
    </source>
</evidence>